<dbReference type="STRING" id="655827.E9DSF8"/>
<dbReference type="Proteomes" id="UP000002499">
    <property type="component" value="Unassembled WGS sequence"/>
</dbReference>
<dbReference type="AlphaFoldDB" id="E9DSF8"/>
<proteinExistence type="predicted"/>
<dbReference type="PANTHER" id="PTHR21310">
    <property type="entry name" value="AMINOGLYCOSIDE PHOSPHOTRANSFERASE-RELATED-RELATED"/>
    <property type="match status" value="1"/>
</dbReference>
<dbReference type="Gene3D" id="3.90.1200.10">
    <property type="match status" value="1"/>
</dbReference>
<protein>
    <recommendedName>
        <fullName evidence="1">Aminoglycoside phosphotransferase domain-containing protein</fullName>
    </recommendedName>
</protein>
<organism evidence="3">
    <name type="scientific">Metarhizium acridum (strain CQMa 102)</name>
    <dbReference type="NCBI Taxonomy" id="655827"/>
    <lineage>
        <taxon>Eukaryota</taxon>
        <taxon>Fungi</taxon>
        <taxon>Dikarya</taxon>
        <taxon>Ascomycota</taxon>
        <taxon>Pezizomycotina</taxon>
        <taxon>Sordariomycetes</taxon>
        <taxon>Hypocreomycetidae</taxon>
        <taxon>Hypocreales</taxon>
        <taxon>Clavicipitaceae</taxon>
        <taxon>Metarhizium</taxon>
    </lineage>
</organism>
<dbReference type="InterPro" id="IPR051678">
    <property type="entry name" value="AGP_Transferase"/>
</dbReference>
<name>E9DSF8_METAQ</name>
<dbReference type="SUPFAM" id="SSF56112">
    <property type="entry name" value="Protein kinase-like (PK-like)"/>
    <property type="match status" value="1"/>
</dbReference>
<evidence type="ECO:0000259" key="1">
    <source>
        <dbReference type="Pfam" id="PF01636"/>
    </source>
</evidence>
<evidence type="ECO:0000313" key="3">
    <source>
        <dbReference type="Proteomes" id="UP000002499"/>
    </source>
</evidence>
<keyword evidence="3" id="KW-1185">Reference proteome</keyword>
<dbReference type="PANTHER" id="PTHR21310:SF58">
    <property type="entry name" value="AMINOGLYCOSIDE PHOSPHOTRANSFERASE DOMAIN-CONTAINING PROTEIN"/>
    <property type="match status" value="1"/>
</dbReference>
<evidence type="ECO:0000313" key="2">
    <source>
        <dbReference type="EMBL" id="EFY93318.1"/>
    </source>
</evidence>
<dbReference type="Pfam" id="PF01636">
    <property type="entry name" value="APH"/>
    <property type="match status" value="1"/>
</dbReference>
<sequence length="292" mass="33467">MNPYISDPIHIPKTDPYADIPFYGRYFPRPVDFRIDIQHVNSSSEESLQYWATVIGLCTESNMIYPADENEGRDVFAVGSIIVKSSHRHQHARIDYSYADANEVEAIAIARSVLEGVRVPDIYFAGKINGRPVLAQERLPGVCLNVAWPYLSEDQKKSFKSQAREILGQLHAIKAPSNRQTRDHVVTDPNILTNGRLNPREAHILFSANIDQDMSFMHNDFTPSNCIVSNDGIVGLIDWEMAGYFGWSTAREVHERIRYPQREHYIRAKLSEEELQSIMWWNDLYDNSLLQA</sequence>
<dbReference type="InterPro" id="IPR011009">
    <property type="entry name" value="Kinase-like_dom_sf"/>
</dbReference>
<dbReference type="GeneID" id="19244867"/>
<gene>
    <name evidence="2" type="ORF">MAC_00556</name>
</gene>
<feature type="domain" description="Aminoglycoside phosphotransferase" evidence="1">
    <location>
        <begin position="102"/>
        <end position="244"/>
    </location>
</feature>
<accession>E9DSF8</accession>
<dbReference type="HOGENOM" id="CLU_052378_0_0_1"/>
<dbReference type="EMBL" id="GL698471">
    <property type="protein sequence ID" value="EFY93318.1"/>
    <property type="molecule type" value="Genomic_DNA"/>
</dbReference>
<dbReference type="OrthoDB" id="8300194at2759"/>
<dbReference type="InParanoid" id="E9DSF8"/>
<dbReference type="KEGG" id="maw:19244867"/>
<dbReference type="eggNOG" id="ENOG502SHFW">
    <property type="taxonomic scope" value="Eukaryota"/>
</dbReference>
<dbReference type="InterPro" id="IPR002575">
    <property type="entry name" value="Aminoglycoside_PTrfase"/>
</dbReference>
<dbReference type="OMA" id="LNIAWQY"/>
<reference evidence="2 3" key="1">
    <citation type="journal article" date="2011" name="PLoS Genet.">
        <title>Genome sequencing and comparative transcriptomics of the model entomopathogenic fungi Metarhizium anisopliae and M. acridum.</title>
        <authorList>
            <person name="Gao Q."/>
            <person name="Jin K."/>
            <person name="Ying S.H."/>
            <person name="Zhang Y."/>
            <person name="Xiao G."/>
            <person name="Shang Y."/>
            <person name="Duan Z."/>
            <person name="Hu X."/>
            <person name="Xie X.Q."/>
            <person name="Zhou G."/>
            <person name="Peng G."/>
            <person name="Luo Z."/>
            <person name="Huang W."/>
            <person name="Wang B."/>
            <person name="Fang W."/>
            <person name="Wang S."/>
            <person name="Zhong Y."/>
            <person name="Ma L.J."/>
            <person name="St Leger R.J."/>
            <person name="Zhao G.P."/>
            <person name="Pei Y."/>
            <person name="Feng M.G."/>
            <person name="Xia Y."/>
            <person name="Wang C."/>
        </authorList>
    </citation>
    <scope>NUCLEOTIDE SEQUENCE [LARGE SCALE GENOMIC DNA]</scope>
    <source>
        <strain evidence="2 3">CQMa 102</strain>
    </source>
</reference>